<organism evidence="4 5">
    <name type="scientific">Myripristis murdjan</name>
    <name type="common">pinecone soldierfish</name>
    <dbReference type="NCBI Taxonomy" id="586833"/>
    <lineage>
        <taxon>Eukaryota</taxon>
        <taxon>Metazoa</taxon>
        <taxon>Chordata</taxon>
        <taxon>Craniata</taxon>
        <taxon>Vertebrata</taxon>
        <taxon>Euteleostomi</taxon>
        <taxon>Actinopterygii</taxon>
        <taxon>Neopterygii</taxon>
        <taxon>Teleostei</taxon>
        <taxon>Neoteleostei</taxon>
        <taxon>Acanthomorphata</taxon>
        <taxon>Holocentriformes</taxon>
        <taxon>Holocentridae</taxon>
        <taxon>Myripristis</taxon>
    </lineage>
</organism>
<dbReference type="Gene3D" id="1.20.58.2220">
    <property type="entry name" value="Formin, FH2 domain"/>
    <property type="match status" value="1"/>
</dbReference>
<dbReference type="GeneTree" id="ENSGT00940000155128"/>
<dbReference type="PROSITE" id="PS51444">
    <property type="entry name" value="FH2"/>
    <property type="match status" value="1"/>
</dbReference>
<dbReference type="SUPFAM" id="SSF101447">
    <property type="entry name" value="Formin homology 2 domain (FH2 domain)"/>
    <property type="match status" value="1"/>
</dbReference>
<proteinExistence type="predicted"/>
<evidence type="ECO:0000256" key="1">
    <source>
        <dbReference type="SAM" id="Coils"/>
    </source>
</evidence>
<sequence>RPLPFESPGCPPPPHGFGLKSRGEHRRSTLRNFNWDTIPKHHVVGKHNIWTAEKAYGEYELDTDHMEELFSRSRQGQGQQHQKSSRGSLRGLPAAASAGELVSATSKVPVKDMIEDIGSGFGLSFGTGKLRELCKLLPDEGEVRQLVNFKGDHSAVPEADLFMLMLVKIPSYEERLNSLVLKEEFFPCLDEMKKSIAVLTTAGTELLESDNLHSVIRLVLKTGNYMNAGGYAGSAVGFRMASLLKLVDTKANKPGMNLMHYVVMQAQKVDMALLKFPEQLKHIAAAARLNTGDVEAEFQREVKKVQDAKADTMKQEDLKAQMEDFLKDAEACLEETESELQTLRSVSDSVAEYFCEDPSKFKLEECCSIFHSFCEKFMRAIQENRDREMAEVKRRQRDRLQSATKRRSTATCSFRDKEMDGVALESILQNFLTNRSPRRRVGRTSPNHGSPTAGSPHSGSLSEIIFQGKLTENHRRANSLRAKDVCKNEWNSAINLTENSSQKETQSMSKENRGTDVVPPTTEMKTHTKVDYKGFTHPTSRTNSSSSSGRPFSGTIEDDMEDLGDNNEEEAQKLREASKKVLHFQRNRSSVSSGDYGFENQKSPGVTNASPRHRTFNEDIQRYLGETSNEDLAEFVLNTQLSSKSNINRRHTVSIPAQSPTSDEDANNPCALTSDRTRRPALKDIGRIASEGAGQHQEFDFNDVSVKSKKYGAQDQSSPSAEKKSKPNVPSALVLDKEHGEQNQEDTTMEAAQNHPQKKGQSINPKSPWLKTETSGFFGFLKRLGDMGKLPASKDTVRRGTGSLV</sequence>
<dbReference type="Ensembl" id="ENSMMDT00005017957.1">
    <property type="protein sequence ID" value="ENSMMDP00005017520.1"/>
    <property type="gene ID" value="ENSMMDG00005008792.1"/>
</dbReference>
<dbReference type="Pfam" id="PF02181">
    <property type="entry name" value="FH2"/>
    <property type="match status" value="1"/>
</dbReference>
<feature type="region of interest" description="Disordered" evidence="2">
    <location>
        <begin position="655"/>
        <end position="681"/>
    </location>
</feature>
<feature type="domain" description="FH2" evidence="3">
    <location>
        <begin position="20"/>
        <end position="403"/>
    </location>
</feature>
<feature type="region of interest" description="Disordered" evidence="2">
    <location>
        <begin position="496"/>
        <end position="612"/>
    </location>
</feature>
<dbReference type="PANTHER" id="PTHR46345">
    <property type="entry name" value="INVERTED FORMIN-2"/>
    <property type="match status" value="1"/>
</dbReference>
<evidence type="ECO:0000256" key="2">
    <source>
        <dbReference type="SAM" id="MobiDB-lite"/>
    </source>
</evidence>
<dbReference type="SMART" id="SM00498">
    <property type="entry name" value="FH2"/>
    <property type="match status" value="1"/>
</dbReference>
<feature type="compositionally biased region" description="Basic and acidic residues" evidence="2">
    <location>
        <begin position="524"/>
        <end position="534"/>
    </location>
</feature>
<feature type="compositionally biased region" description="Basic and acidic residues" evidence="2">
    <location>
        <begin position="570"/>
        <end position="579"/>
    </location>
</feature>
<reference evidence="4" key="1">
    <citation type="submission" date="2019-06" db="EMBL/GenBank/DDBJ databases">
        <authorList>
            <consortium name="Wellcome Sanger Institute Data Sharing"/>
        </authorList>
    </citation>
    <scope>NUCLEOTIDE SEQUENCE [LARGE SCALE GENOMIC DNA]</scope>
</reference>
<feature type="compositionally biased region" description="Low complexity" evidence="2">
    <location>
        <begin position="538"/>
        <end position="554"/>
    </location>
</feature>
<feature type="region of interest" description="Disordered" evidence="2">
    <location>
        <begin position="710"/>
        <end position="770"/>
    </location>
</feature>
<dbReference type="InterPro" id="IPR015425">
    <property type="entry name" value="FH2_Formin"/>
</dbReference>
<evidence type="ECO:0000259" key="3">
    <source>
        <dbReference type="PROSITE" id="PS51444"/>
    </source>
</evidence>
<dbReference type="InParanoid" id="A0A667XIH5"/>
<feature type="compositionally biased region" description="Polar residues" evidence="2">
    <location>
        <begin position="444"/>
        <end position="461"/>
    </location>
</feature>
<dbReference type="PANTHER" id="PTHR46345:SF7">
    <property type="entry name" value="FH2 DOMAIN CONTAINING 3-RELATED"/>
    <property type="match status" value="1"/>
</dbReference>
<dbReference type="Proteomes" id="UP000472263">
    <property type="component" value="Chromosome 13"/>
</dbReference>
<keyword evidence="1" id="KW-0175">Coiled coil</keyword>
<keyword evidence="5" id="KW-1185">Reference proteome</keyword>
<accession>A0A667XIH5</accession>
<feature type="region of interest" description="Disordered" evidence="2">
    <location>
        <begin position="1"/>
        <end position="25"/>
    </location>
</feature>
<feature type="compositionally biased region" description="Acidic residues" evidence="2">
    <location>
        <begin position="556"/>
        <end position="569"/>
    </location>
</feature>
<reference evidence="4" key="3">
    <citation type="submission" date="2025-09" db="UniProtKB">
        <authorList>
            <consortium name="Ensembl"/>
        </authorList>
    </citation>
    <scope>IDENTIFICATION</scope>
</reference>
<name>A0A667XIH5_9TELE</name>
<gene>
    <name evidence="4" type="primary">fhdc4</name>
</gene>
<feature type="compositionally biased region" description="Polar residues" evidence="2">
    <location>
        <begin position="496"/>
        <end position="509"/>
    </location>
</feature>
<feature type="region of interest" description="Disordered" evidence="2">
    <location>
        <begin position="434"/>
        <end position="461"/>
    </location>
</feature>
<evidence type="ECO:0000313" key="4">
    <source>
        <dbReference type="Ensembl" id="ENSMMDP00005017520.1"/>
    </source>
</evidence>
<feature type="compositionally biased region" description="Low complexity" evidence="2">
    <location>
        <begin position="72"/>
        <end position="88"/>
    </location>
</feature>
<feature type="compositionally biased region" description="Polar residues" evidence="2">
    <location>
        <begin position="750"/>
        <end position="765"/>
    </location>
</feature>
<dbReference type="FunCoup" id="A0A667XIH5">
    <property type="interactions" value="1"/>
</dbReference>
<reference evidence="4" key="2">
    <citation type="submission" date="2025-08" db="UniProtKB">
        <authorList>
            <consortium name="Ensembl"/>
        </authorList>
    </citation>
    <scope>IDENTIFICATION</scope>
</reference>
<feature type="compositionally biased region" description="Polar residues" evidence="2">
    <location>
        <begin position="600"/>
        <end position="610"/>
    </location>
</feature>
<feature type="coiled-coil region" evidence="1">
    <location>
        <begin position="315"/>
        <end position="346"/>
    </location>
</feature>
<evidence type="ECO:0000313" key="5">
    <source>
        <dbReference type="Proteomes" id="UP000472263"/>
    </source>
</evidence>
<feature type="compositionally biased region" description="Pro residues" evidence="2">
    <location>
        <begin position="1"/>
        <end position="15"/>
    </location>
</feature>
<feature type="region of interest" description="Disordered" evidence="2">
    <location>
        <begin position="71"/>
        <end position="90"/>
    </location>
</feature>
<dbReference type="InterPro" id="IPR042201">
    <property type="entry name" value="FH2_Formin_sf"/>
</dbReference>
<protein>
    <submittedName>
        <fullName evidence="4">FH2 domain containing 4</fullName>
    </submittedName>
</protein>
<dbReference type="AlphaFoldDB" id="A0A667XIH5"/>